<dbReference type="EMBL" id="HACA01028315">
    <property type="protein sequence ID" value="CDW45676.1"/>
    <property type="molecule type" value="Transcribed_RNA"/>
</dbReference>
<feature type="non-terminal residue" evidence="1">
    <location>
        <position position="1"/>
    </location>
</feature>
<name>A0A0K2V6V5_LEPSM</name>
<accession>A0A0K2V6V5</accession>
<protein>
    <submittedName>
        <fullName evidence="1">Uncharacterized protein</fullName>
    </submittedName>
</protein>
<sequence length="60" mass="7041">CAYLHTFPKYGFCLSLTKIEHVTLLVNIENNIVWNILTHPANFILDLFTYNVQVKQQTFL</sequence>
<proteinExistence type="predicted"/>
<organism evidence="1">
    <name type="scientific">Lepeophtheirus salmonis</name>
    <name type="common">Salmon louse</name>
    <name type="synonym">Caligus salmonis</name>
    <dbReference type="NCBI Taxonomy" id="72036"/>
    <lineage>
        <taxon>Eukaryota</taxon>
        <taxon>Metazoa</taxon>
        <taxon>Ecdysozoa</taxon>
        <taxon>Arthropoda</taxon>
        <taxon>Crustacea</taxon>
        <taxon>Multicrustacea</taxon>
        <taxon>Hexanauplia</taxon>
        <taxon>Copepoda</taxon>
        <taxon>Siphonostomatoida</taxon>
        <taxon>Caligidae</taxon>
        <taxon>Lepeophtheirus</taxon>
    </lineage>
</organism>
<evidence type="ECO:0000313" key="1">
    <source>
        <dbReference type="EMBL" id="CDW45676.1"/>
    </source>
</evidence>
<reference evidence="1" key="1">
    <citation type="submission" date="2014-05" db="EMBL/GenBank/DDBJ databases">
        <authorList>
            <person name="Chronopoulou M."/>
        </authorList>
    </citation>
    <scope>NUCLEOTIDE SEQUENCE</scope>
    <source>
        <tissue evidence="1">Whole organism</tissue>
    </source>
</reference>
<dbReference type="AlphaFoldDB" id="A0A0K2V6V5"/>